<reference evidence="1" key="1">
    <citation type="journal article" date="2023" name="Science">
        <title>Elucidation of the pathway for biosynthesis of saponin adjuvants from the soapbark tree.</title>
        <authorList>
            <person name="Reed J."/>
            <person name="Orme A."/>
            <person name="El-Demerdash A."/>
            <person name="Owen C."/>
            <person name="Martin L.B.B."/>
            <person name="Misra R.C."/>
            <person name="Kikuchi S."/>
            <person name="Rejzek M."/>
            <person name="Martin A.C."/>
            <person name="Harkess A."/>
            <person name="Leebens-Mack J."/>
            <person name="Louveau T."/>
            <person name="Stephenson M.J."/>
            <person name="Osbourn A."/>
        </authorList>
    </citation>
    <scope>NUCLEOTIDE SEQUENCE</scope>
    <source>
        <strain evidence="1">S10</strain>
    </source>
</reference>
<dbReference type="Gene3D" id="2.40.70.10">
    <property type="entry name" value="Acid Proteases"/>
    <property type="match status" value="1"/>
</dbReference>
<dbReference type="GO" id="GO:0004190">
    <property type="term" value="F:aspartic-type endopeptidase activity"/>
    <property type="evidence" value="ECO:0007669"/>
    <property type="project" value="InterPro"/>
</dbReference>
<dbReference type="KEGG" id="qsa:O6P43_032412"/>
<dbReference type="PROSITE" id="PS00141">
    <property type="entry name" value="ASP_PROTEASE"/>
    <property type="match status" value="1"/>
</dbReference>
<evidence type="ECO:0000313" key="1">
    <source>
        <dbReference type="EMBL" id="KAJ7942787.1"/>
    </source>
</evidence>
<dbReference type="InterPro" id="IPR021109">
    <property type="entry name" value="Peptidase_aspartic_dom_sf"/>
</dbReference>
<proteinExistence type="predicted"/>
<dbReference type="AlphaFoldDB" id="A0AAD7KNF3"/>
<protein>
    <submittedName>
        <fullName evidence="1">Retrotransposon-related protein</fullName>
    </submittedName>
</protein>
<comment type="caution">
    <text evidence="1">The sequence shown here is derived from an EMBL/GenBank/DDBJ whole genome shotgun (WGS) entry which is preliminary data.</text>
</comment>
<dbReference type="SUPFAM" id="SSF50630">
    <property type="entry name" value="Acid proteases"/>
    <property type="match status" value="1"/>
</dbReference>
<dbReference type="CDD" id="cd00303">
    <property type="entry name" value="retropepsin_like"/>
    <property type="match status" value="1"/>
</dbReference>
<dbReference type="GO" id="GO:0006508">
    <property type="term" value="P:proteolysis"/>
    <property type="evidence" value="ECO:0007669"/>
    <property type="project" value="InterPro"/>
</dbReference>
<name>A0AAD7KNF3_QUISA</name>
<dbReference type="Pfam" id="PF08284">
    <property type="entry name" value="RVP_2"/>
    <property type="match status" value="1"/>
</dbReference>
<sequence>MRQRRMKAQILVPIYSDGNQEVVELEKETRIGELVLSLHVAFSYEEYKTMKLQGFIKKQPVMILLDTGSTHNFINYPITKNLVFKVQPIAQMHVSIANGEKVIAQSKCIGLGLQWQVQGEQFQDEFILIPLTGCDVVLGI</sequence>
<accession>A0AAD7KNF3</accession>
<dbReference type="EMBL" id="JARAOO010000014">
    <property type="protein sequence ID" value="KAJ7942787.1"/>
    <property type="molecule type" value="Genomic_DNA"/>
</dbReference>
<keyword evidence="2" id="KW-1185">Reference proteome</keyword>
<dbReference type="Proteomes" id="UP001163823">
    <property type="component" value="Chromosome 14"/>
</dbReference>
<evidence type="ECO:0000313" key="2">
    <source>
        <dbReference type="Proteomes" id="UP001163823"/>
    </source>
</evidence>
<dbReference type="InterPro" id="IPR001969">
    <property type="entry name" value="Aspartic_peptidase_AS"/>
</dbReference>
<gene>
    <name evidence="1" type="ORF">O6P43_032412</name>
</gene>
<organism evidence="1 2">
    <name type="scientific">Quillaja saponaria</name>
    <name type="common">Soap bark tree</name>
    <dbReference type="NCBI Taxonomy" id="32244"/>
    <lineage>
        <taxon>Eukaryota</taxon>
        <taxon>Viridiplantae</taxon>
        <taxon>Streptophyta</taxon>
        <taxon>Embryophyta</taxon>
        <taxon>Tracheophyta</taxon>
        <taxon>Spermatophyta</taxon>
        <taxon>Magnoliopsida</taxon>
        <taxon>eudicotyledons</taxon>
        <taxon>Gunneridae</taxon>
        <taxon>Pentapetalae</taxon>
        <taxon>rosids</taxon>
        <taxon>fabids</taxon>
        <taxon>Fabales</taxon>
        <taxon>Quillajaceae</taxon>
        <taxon>Quillaja</taxon>
    </lineage>
</organism>